<dbReference type="Gene3D" id="3.30.1490.100">
    <property type="entry name" value="DNA polymerase, Y-family, little finger domain"/>
    <property type="match status" value="1"/>
</dbReference>
<dbReference type="GO" id="GO:0003887">
    <property type="term" value="F:DNA-directed DNA polymerase activity"/>
    <property type="evidence" value="ECO:0007669"/>
    <property type="project" value="InterPro"/>
</dbReference>
<evidence type="ECO:0000256" key="2">
    <source>
        <dbReference type="ARBA" id="ARBA00022763"/>
    </source>
</evidence>
<organism evidence="5 6">
    <name type="scientific">Actinacidiphila oryziradicis</name>
    <dbReference type="NCBI Taxonomy" id="2571141"/>
    <lineage>
        <taxon>Bacteria</taxon>
        <taxon>Bacillati</taxon>
        <taxon>Actinomycetota</taxon>
        <taxon>Actinomycetes</taxon>
        <taxon>Kitasatosporales</taxon>
        <taxon>Streptomycetaceae</taxon>
        <taxon>Actinacidiphila</taxon>
    </lineage>
</organism>
<dbReference type="OrthoDB" id="4317601at2"/>
<dbReference type="PANTHER" id="PTHR35369">
    <property type="entry name" value="BLR3025 PROTEIN-RELATED"/>
    <property type="match status" value="1"/>
</dbReference>
<dbReference type="GO" id="GO:0003684">
    <property type="term" value="F:damaged DNA binding"/>
    <property type="evidence" value="ECO:0007669"/>
    <property type="project" value="InterPro"/>
</dbReference>
<name>A0A4U0RP39_9ACTN</name>
<comment type="similarity">
    <text evidence="1">Belongs to the DNA polymerase type-Y family.</text>
</comment>
<dbReference type="Proteomes" id="UP000305778">
    <property type="component" value="Unassembled WGS sequence"/>
</dbReference>
<evidence type="ECO:0000313" key="5">
    <source>
        <dbReference type="EMBL" id="TJZ97137.1"/>
    </source>
</evidence>
<accession>A0A4U0RP39</accession>
<dbReference type="AlphaFoldDB" id="A0A4U0RP39"/>
<dbReference type="SUPFAM" id="SSF56672">
    <property type="entry name" value="DNA/RNA polymerases"/>
    <property type="match status" value="1"/>
</dbReference>
<comment type="caution">
    <text evidence="5">The sequence shown here is derived from an EMBL/GenBank/DDBJ whole genome shotgun (WGS) entry which is preliminary data.</text>
</comment>
<evidence type="ECO:0000256" key="3">
    <source>
        <dbReference type="ARBA" id="ARBA00025589"/>
    </source>
</evidence>
<comment type="function">
    <text evidence="3">Poorly processive, error-prone DNA polymerase involved in untargeted mutagenesis. Copies undamaged DNA at stalled replication forks, which arise in vivo from mismatched or misaligned primer ends. These misaligned primers can be extended by PolIV. Exhibits no 3'-5' exonuclease (proofreading) activity. May be involved in translesional synthesis, in conjunction with the beta clamp from PolIII.</text>
</comment>
<dbReference type="InterPro" id="IPR053848">
    <property type="entry name" value="IMS_HHH_1"/>
</dbReference>
<dbReference type="InterPro" id="IPR036775">
    <property type="entry name" value="DNA_pol_Y-fam_lit_finger_sf"/>
</dbReference>
<protein>
    <recommendedName>
        <fullName evidence="4">UmuC domain-containing protein</fullName>
    </recommendedName>
</protein>
<dbReference type="PANTHER" id="PTHR35369:SF2">
    <property type="entry name" value="BLR3025 PROTEIN"/>
    <property type="match status" value="1"/>
</dbReference>
<dbReference type="InterPro" id="IPR001126">
    <property type="entry name" value="UmuC"/>
</dbReference>
<dbReference type="Pfam" id="PF21999">
    <property type="entry name" value="IMS_HHH_1"/>
    <property type="match status" value="1"/>
</dbReference>
<gene>
    <name evidence="5" type="ORF">FCI23_49895</name>
</gene>
<sequence>MIRLPRLSVAGASLSRVRLVVRYLGGVTAHVEDERPRAAPGAHVLHVRVRPGTDEARYRLVVSLLEQVSPVVQALPPAAALVDVAGAVRYFGRAPYELAQRIRARAIALYGADLHIGIAPNPALAAMASARTGPGGILLVPDDPQAIAAFVNPLPVQALYGIGPTQAGSLTHFGLHTIGALAATPPATVQRILGARTGRTLHERARGIDPRPVIPAALPAGITEQRLLDHDTLDPGRLRTELLDAAVAVGDRLRRRHQAARTLTLDVTFADGSRIERTRTLREPTTHTEDLRTLAYAIFDALALQRARVRGLTLRAEQLTDATGTPQQITLDRTRENRLRLEPVIDCLNARFGGHAVVPASLAFRHSA</sequence>
<dbReference type="Pfam" id="PF11799">
    <property type="entry name" value="IMS_C"/>
    <property type="match status" value="1"/>
</dbReference>
<proteinExistence type="inferred from homology"/>
<evidence type="ECO:0000313" key="6">
    <source>
        <dbReference type="Proteomes" id="UP000305778"/>
    </source>
</evidence>
<evidence type="ECO:0000256" key="1">
    <source>
        <dbReference type="ARBA" id="ARBA00010945"/>
    </source>
</evidence>
<dbReference type="InterPro" id="IPR017961">
    <property type="entry name" value="DNA_pol_Y-fam_little_finger"/>
</dbReference>
<dbReference type="InterPro" id="IPR043502">
    <property type="entry name" value="DNA/RNA_pol_sf"/>
</dbReference>
<dbReference type="Gene3D" id="3.30.70.270">
    <property type="match status" value="1"/>
</dbReference>
<reference evidence="5 6" key="1">
    <citation type="submission" date="2019-04" db="EMBL/GenBank/DDBJ databases">
        <title>Streptomyces oryziradicis sp. nov., a novel actinomycete isolated from rhizosphere soil of rice (Oryza sativa L.).</title>
        <authorList>
            <person name="Li C."/>
        </authorList>
    </citation>
    <scope>NUCLEOTIDE SEQUENCE [LARGE SCALE GENOMIC DNA]</scope>
    <source>
        <strain evidence="5 6">NEAU-C40</strain>
    </source>
</reference>
<dbReference type="InterPro" id="IPR050356">
    <property type="entry name" value="SulA_CellDiv_inhibitor"/>
</dbReference>
<dbReference type="InterPro" id="IPR043128">
    <property type="entry name" value="Rev_trsase/Diguanyl_cyclase"/>
</dbReference>
<dbReference type="EMBL" id="SUMC01000147">
    <property type="protein sequence ID" value="TJZ97137.1"/>
    <property type="molecule type" value="Genomic_DNA"/>
</dbReference>
<dbReference type="Gene3D" id="1.10.150.20">
    <property type="entry name" value="5' to 3' exonuclease, C-terminal subdomain"/>
    <property type="match status" value="1"/>
</dbReference>
<dbReference type="GO" id="GO:0006281">
    <property type="term" value="P:DNA repair"/>
    <property type="evidence" value="ECO:0007669"/>
    <property type="project" value="InterPro"/>
</dbReference>
<feature type="domain" description="UmuC" evidence="4">
    <location>
        <begin position="61"/>
        <end position="163"/>
    </location>
</feature>
<keyword evidence="2" id="KW-0227">DNA damage</keyword>
<evidence type="ECO:0000259" key="4">
    <source>
        <dbReference type="PROSITE" id="PS50173"/>
    </source>
</evidence>
<keyword evidence="6" id="KW-1185">Reference proteome</keyword>
<dbReference type="PROSITE" id="PS50173">
    <property type="entry name" value="UMUC"/>
    <property type="match status" value="1"/>
</dbReference>
<dbReference type="SUPFAM" id="SSF100879">
    <property type="entry name" value="Lesion bypass DNA polymerase (Y-family), little finger domain"/>
    <property type="match status" value="1"/>
</dbReference>